<dbReference type="EMBL" id="BSPK01000013">
    <property type="protein sequence ID" value="GLS62499.1"/>
    <property type="molecule type" value="Genomic_DNA"/>
</dbReference>
<evidence type="ECO:0000259" key="1">
    <source>
        <dbReference type="Pfam" id="PF08281"/>
    </source>
</evidence>
<gene>
    <name evidence="2" type="ORF">GCM10007888_08800</name>
</gene>
<proteinExistence type="predicted"/>
<dbReference type="Pfam" id="PF08281">
    <property type="entry name" value="Sigma70_r4_2"/>
    <property type="match status" value="1"/>
</dbReference>
<feature type="domain" description="RNA polymerase sigma factor 70 region 4 type 2" evidence="1">
    <location>
        <begin position="1"/>
        <end position="43"/>
    </location>
</feature>
<dbReference type="InterPro" id="IPR013249">
    <property type="entry name" value="RNA_pol_sigma70_r4_t2"/>
</dbReference>
<dbReference type="Gene3D" id="1.10.10.10">
    <property type="entry name" value="Winged helix-like DNA-binding domain superfamily/Winged helix DNA-binding domain"/>
    <property type="match status" value="1"/>
</dbReference>
<dbReference type="Proteomes" id="UP001156856">
    <property type="component" value="Unassembled WGS sequence"/>
</dbReference>
<keyword evidence="3" id="KW-1185">Reference proteome</keyword>
<evidence type="ECO:0000313" key="3">
    <source>
        <dbReference type="Proteomes" id="UP001156856"/>
    </source>
</evidence>
<reference evidence="3" key="1">
    <citation type="journal article" date="2019" name="Int. J. Syst. Evol. Microbiol.">
        <title>The Global Catalogue of Microorganisms (GCM) 10K type strain sequencing project: providing services to taxonomists for standard genome sequencing and annotation.</title>
        <authorList>
            <consortium name="The Broad Institute Genomics Platform"/>
            <consortium name="The Broad Institute Genome Sequencing Center for Infectious Disease"/>
            <person name="Wu L."/>
            <person name="Ma J."/>
        </authorList>
    </citation>
    <scope>NUCLEOTIDE SEQUENCE [LARGE SCALE GENOMIC DNA]</scope>
    <source>
        <strain evidence="3">NBRC 107715</strain>
    </source>
</reference>
<comment type="caution">
    <text evidence="2">The sequence shown here is derived from an EMBL/GenBank/DDBJ whole genome shotgun (WGS) entry which is preliminary data.</text>
</comment>
<accession>A0ABQ6DI63</accession>
<evidence type="ECO:0000313" key="2">
    <source>
        <dbReference type="EMBL" id="GLS62499.1"/>
    </source>
</evidence>
<organism evidence="2 3">
    <name type="scientific">Methylobacterium oxalidis</name>
    <dbReference type="NCBI Taxonomy" id="944322"/>
    <lineage>
        <taxon>Bacteria</taxon>
        <taxon>Pseudomonadati</taxon>
        <taxon>Pseudomonadota</taxon>
        <taxon>Alphaproteobacteria</taxon>
        <taxon>Hyphomicrobiales</taxon>
        <taxon>Methylobacteriaceae</taxon>
        <taxon>Methylobacterium</taxon>
    </lineage>
</organism>
<protein>
    <recommendedName>
        <fullName evidence="1">RNA polymerase sigma factor 70 region 4 type 2 domain-containing protein</fullName>
    </recommendedName>
</protein>
<sequence length="57" mass="5968">MPPLQREALLLVGAKGLTYEAAAAVIGFEVGTAKSRVSRARTLLASSLGSETRQPAR</sequence>
<dbReference type="InterPro" id="IPR013324">
    <property type="entry name" value="RNA_pol_sigma_r3/r4-like"/>
</dbReference>
<dbReference type="InterPro" id="IPR036388">
    <property type="entry name" value="WH-like_DNA-bd_sf"/>
</dbReference>
<name>A0ABQ6DI63_9HYPH</name>
<dbReference type="SUPFAM" id="SSF88659">
    <property type="entry name" value="Sigma3 and sigma4 domains of RNA polymerase sigma factors"/>
    <property type="match status" value="1"/>
</dbReference>